<comment type="caution">
    <text evidence="5">The sequence shown here is derived from an EMBL/GenBank/DDBJ whole genome shotgun (WGS) entry which is preliminary data.</text>
</comment>
<evidence type="ECO:0000256" key="2">
    <source>
        <dbReference type="ARBA" id="ARBA00022525"/>
    </source>
</evidence>
<keyword evidence="2" id="KW-0964">Secreted</keyword>
<accession>A0A1J4P6S0</accession>
<dbReference type="InterPro" id="IPR011049">
    <property type="entry name" value="Serralysin-like_metalloprot_C"/>
</dbReference>
<dbReference type="OrthoDB" id="4227606at2"/>
<evidence type="ECO:0000256" key="1">
    <source>
        <dbReference type="ARBA" id="ARBA00004613"/>
    </source>
</evidence>
<evidence type="ECO:0000256" key="4">
    <source>
        <dbReference type="SAM" id="SignalP"/>
    </source>
</evidence>
<evidence type="ECO:0000313" key="5">
    <source>
        <dbReference type="EMBL" id="OIJ69452.1"/>
    </source>
</evidence>
<dbReference type="STRING" id="1428628.WN71_002855"/>
<dbReference type="GO" id="GO:0005509">
    <property type="term" value="F:calcium ion binding"/>
    <property type="evidence" value="ECO:0007669"/>
    <property type="project" value="InterPro"/>
</dbReference>
<dbReference type="SUPFAM" id="SSF51120">
    <property type="entry name" value="beta-Roll"/>
    <property type="match status" value="1"/>
</dbReference>
<dbReference type="PRINTS" id="PR00313">
    <property type="entry name" value="CABNDNGRPT"/>
</dbReference>
<proteinExistence type="predicted"/>
<dbReference type="InterPro" id="IPR050557">
    <property type="entry name" value="RTX_toxin/Mannuronan_C5-epim"/>
</dbReference>
<gene>
    <name evidence="5" type="ORF">WN71_002855</name>
</gene>
<dbReference type="InterPro" id="IPR001343">
    <property type="entry name" value="Hemolysn_Ca-bd"/>
</dbReference>
<comment type="subcellular location">
    <subcellularLocation>
        <location evidence="1">Secreted</location>
    </subcellularLocation>
</comment>
<dbReference type="Proteomes" id="UP000034196">
    <property type="component" value="Unassembled WGS sequence"/>
</dbReference>
<dbReference type="EMBL" id="LAVA02000004">
    <property type="protein sequence ID" value="OIJ69452.1"/>
    <property type="molecule type" value="Genomic_DNA"/>
</dbReference>
<keyword evidence="4" id="KW-0732">Signal</keyword>
<dbReference type="InterPro" id="IPR006311">
    <property type="entry name" value="TAT_signal"/>
</dbReference>
<organism evidence="5 6">
    <name type="scientific">Streptomyces mangrovisoli</name>
    <dbReference type="NCBI Taxonomy" id="1428628"/>
    <lineage>
        <taxon>Bacteria</taxon>
        <taxon>Bacillati</taxon>
        <taxon>Actinomycetota</taxon>
        <taxon>Actinomycetes</taxon>
        <taxon>Kitasatosporales</taxon>
        <taxon>Streptomycetaceae</taxon>
        <taxon>Streptomyces</taxon>
    </lineage>
</organism>
<sequence>MSVPSARPARRRVSGAAPALALALVAAPAAVLAQAGPAGAAAATATATVQNGVAVYTAAAGQTNKVSATATDLGGLQTIRYVIDDTVPITPGTGCTRAGTDATQVVCDVTTYDSQDPYATLTVSLGDRNDVVSYANTTGQDYYFADFDLGSGNDTFKDTGSVDGNTVDGGSGADHLTVGPVDVALGGTGDDTIVAARGTIAQGGAGRDTITLTGASAYADGGADADLLYGGAGEQSLSGGAGNDTVRAGTGNDRVYGGTGNDVLYGNSGNDTIYGNSGNDRLYGGPGTDTLSGGPGSDLVHQS</sequence>
<feature type="region of interest" description="Disordered" evidence="3">
    <location>
        <begin position="276"/>
        <end position="303"/>
    </location>
</feature>
<dbReference type="InterPro" id="IPR018511">
    <property type="entry name" value="Hemolysin-typ_Ca-bd_CS"/>
</dbReference>
<dbReference type="PROSITE" id="PS00330">
    <property type="entry name" value="HEMOLYSIN_CALCIUM"/>
    <property type="match status" value="2"/>
</dbReference>
<feature type="chain" id="PRO_5017977116" evidence="4">
    <location>
        <begin position="41"/>
        <end position="303"/>
    </location>
</feature>
<dbReference type="AlphaFoldDB" id="A0A1J4P6S0"/>
<dbReference type="GO" id="GO:0005576">
    <property type="term" value="C:extracellular region"/>
    <property type="evidence" value="ECO:0007669"/>
    <property type="project" value="UniProtKB-SubCell"/>
</dbReference>
<evidence type="ECO:0000313" key="6">
    <source>
        <dbReference type="Proteomes" id="UP000034196"/>
    </source>
</evidence>
<dbReference type="PANTHER" id="PTHR38340">
    <property type="entry name" value="S-LAYER PROTEIN"/>
    <property type="match status" value="1"/>
</dbReference>
<dbReference type="Gene3D" id="2.150.10.10">
    <property type="entry name" value="Serralysin-like metalloprotease, C-terminal"/>
    <property type="match status" value="2"/>
</dbReference>
<reference evidence="5" key="1">
    <citation type="submission" date="2016-10" db="EMBL/GenBank/DDBJ databases">
        <title>Genome sequence of Streptomyces mangrovisoli MUSC 149.</title>
        <authorList>
            <person name="Lee L.-H."/>
            <person name="Ser H.-L."/>
        </authorList>
    </citation>
    <scope>NUCLEOTIDE SEQUENCE [LARGE SCALE GENOMIC DNA]</scope>
    <source>
        <strain evidence="5">MUSC 149</strain>
    </source>
</reference>
<name>A0A1J4P6S0_9ACTN</name>
<dbReference type="RefSeq" id="WP_046586734.1">
    <property type="nucleotide sequence ID" value="NZ_LAVA02000004.1"/>
</dbReference>
<feature type="signal peptide" evidence="4">
    <location>
        <begin position="1"/>
        <end position="40"/>
    </location>
</feature>
<dbReference type="PROSITE" id="PS51318">
    <property type="entry name" value="TAT"/>
    <property type="match status" value="1"/>
</dbReference>
<protein>
    <submittedName>
        <fullName evidence="5">Calcium-binding protein</fullName>
    </submittedName>
</protein>
<dbReference type="PANTHER" id="PTHR38340:SF1">
    <property type="entry name" value="S-LAYER PROTEIN"/>
    <property type="match status" value="1"/>
</dbReference>
<evidence type="ECO:0000256" key="3">
    <source>
        <dbReference type="SAM" id="MobiDB-lite"/>
    </source>
</evidence>
<dbReference type="Pfam" id="PF00353">
    <property type="entry name" value="HemolysinCabind"/>
    <property type="match status" value="4"/>
</dbReference>
<keyword evidence="6" id="KW-1185">Reference proteome</keyword>